<dbReference type="EnsemblPlants" id="OPUNC02G13540.1">
    <property type="protein sequence ID" value="OPUNC02G13540.1"/>
    <property type="gene ID" value="OPUNC02G13540"/>
</dbReference>
<dbReference type="AlphaFoldDB" id="A0A0E0JZD3"/>
<accession>A0A0E0JZD3</accession>
<dbReference type="HOGENOM" id="CLU_2007650_0_0_1"/>
<evidence type="ECO:0000313" key="1">
    <source>
        <dbReference type="EnsemblPlants" id="OPUNC02G13540.1"/>
    </source>
</evidence>
<proteinExistence type="predicted"/>
<evidence type="ECO:0000313" key="2">
    <source>
        <dbReference type="Proteomes" id="UP000026962"/>
    </source>
</evidence>
<name>A0A0E0JZD3_ORYPU</name>
<protein>
    <submittedName>
        <fullName evidence="1">Uncharacterized protein</fullName>
    </submittedName>
</protein>
<dbReference type="Proteomes" id="UP000026962">
    <property type="component" value="Chromosome 2"/>
</dbReference>
<reference evidence="1" key="2">
    <citation type="submission" date="2018-05" db="EMBL/GenBank/DDBJ databases">
        <title>OpunRS2 (Oryza punctata Reference Sequence Version 2).</title>
        <authorList>
            <person name="Zhang J."/>
            <person name="Kudrna D."/>
            <person name="Lee S."/>
            <person name="Talag J."/>
            <person name="Welchert J."/>
            <person name="Wing R.A."/>
        </authorList>
    </citation>
    <scope>NUCLEOTIDE SEQUENCE [LARGE SCALE GENOMIC DNA]</scope>
</reference>
<sequence length="124" mass="14045">MPGGYPSWLTRTWLRPTLYARDKVFKLAQVWVCVFGTKHYITEGDVPRRAILLGHYFITDWGLTPPSQLPMPPPPGDIVPVQDDQFIVEWRLAPPGWPPTLLSGDIIPVQDGQFIADWRLAPPS</sequence>
<organism evidence="1">
    <name type="scientific">Oryza punctata</name>
    <name type="common">Red rice</name>
    <dbReference type="NCBI Taxonomy" id="4537"/>
    <lineage>
        <taxon>Eukaryota</taxon>
        <taxon>Viridiplantae</taxon>
        <taxon>Streptophyta</taxon>
        <taxon>Embryophyta</taxon>
        <taxon>Tracheophyta</taxon>
        <taxon>Spermatophyta</taxon>
        <taxon>Magnoliopsida</taxon>
        <taxon>Liliopsida</taxon>
        <taxon>Poales</taxon>
        <taxon>Poaceae</taxon>
        <taxon>BOP clade</taxon>
        <taxon>Oryzoideae</taxon>
        <taxon>Oryzeae</taxon>
        <taxon>Oryzinae</taxon>
        <taxon>Oryza</taxon>
    </lineage>
</organism>
<reference evidence="1" key="1">
    <citation type="submission" date="2015-04" db="UniProtKB">
        <authorList>
            <consortium name="EnsemblPlants"/>
        </authorList>
    </citation>
    <scope>IDENTIFICATION</scope>
</reference>
<keyword evidence="2" id="KW-1185">Reference proteome</keyword>
<dbReference type="Gramene" id="OPUNC02G13540.1">
    <property type="protein sequence ID" value="OPUNC02G13540.1"/>
    <property type="gene ID" value="OPUNC02G13540"/>
</dbReference>